<name>A0A9P6CWX0_9AGAR</name>
<protein>
    <submittedName>
        <fullName evidence="2">Uncharacterized protein</fullName>
    </submittedName>
</protein>
<gene>
    <name evidence="2" type="ORF">BDN70DRAFT_318045</name>
</gene>
<dbReference type="OrthoDB" id="68483at2759"/>
<dbReference type="Proteomes" id="UP000807469">
    <property type="component" value="Unassembled WGS sequence"/>
</dbReference>
<dbReference type="EMBL" id="MU155154">
    <property type="protein sequence ID" value="KAF9483411.1"/>
    <property type="molecule type" value="Genomic_DNA"/>
</dbReference>
<feature type="region of interest" description="Disordered" evidence="1">
    <location>
        <begin position="256"/>
        <end position="281"/>
    </location>
</feature>
<feature type="region of interest" description="Disordered" evidence="1">
    <location>
        <begin position="30"/>
        <end position="57"/>
    </location>
</feature>
<feature type="compositionally biased region" description="Low complexity" evidence="1">
    <location>
        <begin position="109"/>
        <end position="120"/>
    </location>
</feature>
<evidence type="ECO:0000313" key="2">
    <source>
        <dbReference type="EMBL" id="KAF9483411.1"/>
    </source>
</evidence>
<comment type="caution">
    <text evidence="2">The sequence shown here is derived from an EMBL/GenBank/DDBJ whole genome shotgun (WGS) entry which is preliminary data.</text>
</comment>
<dbReference type="AlphaFoldDB" id="A0A9P6CWX0"/>
<keyword evidence="3" id="KW-1185">Reference proteome</keyword>
<feature type="compositionally biased region" description="Polar residues" evidence="1">
    <location>
        <begin position="151"/>
        <end position="166"/>
    </location>
</feature>
<sequence>MAADSRNDRMTIWMKNVEKVVEDAKQNFAAASAPQDIPLPPLPLPLSRDRSQTRPTRLPRRVLAASQIFQADENGNITPMPMDQSMNNSAYLSATDISRGSILPPKTPKTPATPAQLATPEKQTSPLPVEGNSQSQLRIPEIYTPSRQRRATVSTGSPGQAETTRTFDLDIEGGSPSKRKEKSRSHGNLFQRHIAPLSLLEAELNKVPPPAPTPRLSQVIDRSLIIAPPLSSRDNLLDFDSVEYERSRSFDELTSSPLHVEPYPQRPRASHDANIPDTPSRHRIEGVYDRFLMATSGVKRLGKGYQSDNIAPVGTSHTMGPSAVPQHKGRLFHSTRRPMPPPVSSEDQPRPNSVDELGVMVYADLPAKDEGNATVSLVRKAFKLMAPKASASRRVSRMA</sequence>
<proteinExistence type="predicted"/>
<reference evidence="2" key="1">
    <citation type="submission" date="2020-11" db="EMBL/GenBank/DDBJ databases">
        <authorList>
            <consortium name="DOE Joint Genome Institute"/>
            <person name="Ahrendt S."/>
            <person name="Riley R."/>
            <person name="Andreopoulos W."/>
            <person name="Labutti K."/>
            <person name="Pangilinan J."/>
            <person name="Ruiz-Duenas F.J."/>
            <person name="Barrasa J.M."/>
            <person name="Sanchez-Garcia M."/>
            <person name="Camarero S."/>
            <person name="Miyauchi S."/>
            <person name="Serrano A."/>
            <person name="Linde D."/>
            <person name="Babiker R."/>
            <person name="Drula E."/>
            <person name="Ayuso-Fernandez I."/>
            <person name="Pacheco R."/>
            <person name="Padilla G."/>
            <person name="Ferreira P."/>
            <person name="Barriuso J."/>
            <person name="Kellner H."/>
            <person name="Castanera R."/>
            <person name="Alfaro M."/>
            <person name="Ramirez L."/>
            <person name="Pisabarro A.G."/>
            <person name="Kuo A."/>
            <person name="Tritt A."/>
            <person name="Lipzen A."/>
            <person name="He G."/>
            <person name="Yan M."/>
            <person name="Ng V."/>
            <person name="Cullen D."/>
            <person name="Martin F."/>
            <person name="Rosso M.-N."/>
            <person name="Henrissat B."/>
            <person name="Hibbett D."/>
            <person name="Martinez A.T."/>
            <person name="Grigoriev I.V."/>
        </authorList>
    </citation>
    <scope>NUCLEOTIDE SEQUENCE</scope>
    <source>
        <strain evidence="2">CIRM-BRFM 674</strain>
    </source>
</reference>
<feature type="region of interest" description="Disordered" evidence="1">
    <location>
        <begin position="99"/>
        <end position="187"/>
    </location>
</feature>
<evidence type="ECO:0000256" key="1">
    <source>
        <dbReference type="SAM" id="MobiDB-lite"/>
    </source>
</evidence>
<feature type="compositionally biased region" description="Polar residues" evidence="1">
    <location>
        <begin position="121"/>
        <end position="137"/>
    </location>
</feature>
<evidence type="ECO:0000313" key="3">
    <source>
        <dbReference type="Proteomes" id="UP000807469"/>
    </source>
</evidence>
<feature type="region of interest" description="Disordered" evidence="1">
    <location>
        <begin position="334"/>
        <end position="353"/>
    </location>
</feature>
<organism evidence="2 3">
    <name type="scientific">Pholiota conissans</name>
    <dbReference type="NCBI Taxonomy" id="109636"/>
    <lineage>
        <taxon>Eukaryota</taxon>
        <taxon>Fungi</taxon>
        <taxon>Dikarya</taxon>
        <taxon>Basidiomycota</taxon>
        <taxon>Agaricomycotina</taxon>
        <taxon>Agaricomycetes</taxon>
        <taxon>Agaricomycetidae</taxon>
        <taxon>Agaricales</taxon>
        <taxon>Agaricineae</taxon>
        <taxon>Strophariaceae</taxon>
        <taxon>Pholiota</taxon>
    </lineage>
</organism>
<accession>A0A9P6CWX0</accession>